<protein>
    <recommendedName>
        <fullName evidence="4">Secreted protein</fullName>
    </recommendedName>
</protein>
<accession>R1I506</accession>
<dbReference type="EMBL" id="AOUO01000394">
    <property type="protein sequence ID" value="EOD65529.1"/>
    <property type="molecule type" value="Genomic_DNA"/>
</dbReference>
<proteinExistence type="predicted"/>
<dbReference type="eggNOG" id="ENOG5034B3Y">
    <property type="taxonomic scope" value="Bacteria"/>
</dbReference>
<evidence type="ECO:0000256" key="1">
    <source>
        <dbReference type="SAM" id="SignalP"/>
    </source>
</evidence>
<dbReference type="AlphaFoldDB" id="R1I506"/>
<name>R1I506_9PSEU</name>
<organism evidence="2 3">
    <name type="scientific">Amycolatopsis vancoresmycina DSM 44592</name>
    <dbReference type="NCBI Taxonomy" id="1292037"/>
    <lineage>
        <taxon>Bacteria</taxon>
        <taxon>Bacillati</taxon>
        <taxon>Actinomycetota</taxon>
        <taxon>Actinomycetes</taxon>
        <taxon>Pseudonocardiales</taxon>
        <taxon>Pseudonocardiaceae</taxon>
        <taxon>Amycolatopsis</taxon>
    </lineage>
</organism>
<dbReference type="OrthoDB" id="3538827at2"/>
<dbReference type="Proteomes" id="UP000014139">
    <property type="component" value="Unassembled WGS sequence"/>
</dbReference>
<dbReference type="PATRIC" id="fig|1292037.4.peg.4969"/>
<evidence type="ECO:0000313" key="3">
    <source>
        <dbReference type="Proteomes" id="UP000014139"/>
    </source>
</evidence>
<sequence length="147" mass="15206">MRKLGACAAVVAASASLLVGVSGVASASAADCAHGANGFVDIPDDLEGTVVANSPGRSLTVEVGIVQGVKRGWARAHGSEAALGPGDSVWMDWSQDGGRTWLQCGPFGTSTYKWSLTSAAKATNPSPNWRFRGGAYFNGVMTLTPWY</sequence>
<reference evidence="2 3" key="1">
    <citation type="submission" date="2013-02" db="EMBL/GenBank/DDBJ databases">
        <title>Draft genome sequence of Amycolatopsis vancoresmycina strain DSM 44592T.</title>
        <authorList>
            <person name="Kumar S."/>
            <person name="Kaur N."/>
            <person name="Kaur C."/>
            <person name="Raghava G.P.S."/>
            <person name="Mayilraj S."/>
        </authorList>
    </citation>
    <scope>NUCLEOTIDE SEQUENCE [LARGE SCALE GENOMIC DNA]</scope>
    <source>
        <strain evidence="2 3">DSM 44592</strain>
    </source>
</reference>
<keyword evidence="1" id="KW-0732">Signal</keyword>
<evidence type="ECO:0000313" key="2">
    <source>
        <dbReference type="EMBL" id="EOD65529.1"/>
    </source>
</evidence>
<feature type="chain" id="PRO_5004361617" description="Secreted protein" evidence="1">
    <location>
        <begin position="28"/>
        <end position="147"/>
    </location>
</feature>
<feature type="signal peptide" evidence="1">
    <location>
        <begin position="1"/>
        <end position="27"/>
    </location>
</feature>
<comment type="caution">
    <text evidence="2">The sequence shown here is derived from an EMBL/GenBank/DDBJ whole genome shotgun (WGS) entry which is preliminary data.</text>
</comment>
<keyword evidence="3" id="KW-1185">Reference proteome</keyword>
<gene>
    <name evidence="2" type="ORF">H480_26272</name>
</gene>
<dbReference type="RefSeq" id="WP_003098774.1">
    <property type="nucleotide sequence ID" value="NZ_AOUO01000394.1"/>
</dbReference>
<evidence type="ECO:0008006" key="4">
    <source>
        <dbReference type="Google" id="ProtNLM"/>
    </source>
</evidence>